<comment type="function">
    <text evidence="10">Catalyzes the ATP-dependent phosphorylation of 2-deoxy-D-ribose to 2-deoxy-D-ribose 5-phosphate (dRib-5P), allowing the use of deoxyribose as the sole carbon source.</text>
</comment>
<evidence type="ECO:0000256" key="4">
    <source>
        <dbReference type="ARBA" id="ARBA00022741"/>
    </source>
</evidence>
<feature type="domain" description="Carbohydrate kinase PfkB" evidence="11">
    <location>
        <begin position="1"/>
        <end position="286"/>
    </location>
</feature>
<feature type="site" description="Important for substrate specificity" evidence="10">
    <location>
        <position position="1"/>
    </location>
</feature>
<sequence>MDLVLRVARLPLPGETLAGHGFETQPGGKGGNQAVAAARLGARVALVGAVGQDDFGQALLQALQADGVDTQAVARRAGVATGVAAVTVSDAGLNSIVLAEGANGTVTPADVQAAEAAIAAAQVLLLQCEVPLPAIEAAVALARRHGTQVLFNPAPVPAAPLPEVLLQQVDLLVPNEHEAALLSGLPVSDPDSARAAALVLHARGVQRLLITLGGQGVLLSGPEGAVHLPAPRVTPVDTTAAGDTFIGGVAACLAAGQPLAQAVAFGQQAAALSVTRRGAQASIPTRQEVLAASLLAAV</sequence>
<dbReference type="EC" id="2.7.1.229" evidence="10"/>
<keyword evidence="13" id="KW-1185">Reference proteome</keyword>
<dbReference type="Proteomes" id="UP000484255">
    <property type="component" value="Unassembled WGS sequence"/>
</dbReference>
<evidence type="ECO:0000259" key="11">
    <source>
        <dbReference type="Pfam" id="PF00294"/>
    </source>
</evidence>
<keyword evidence="6 10" id="KW-0067">ATP-binding</keyword>
<comment type="subunit">
    <text evidence="10">Homodimer.</text>
</comment>
<dbReference type="InterPro" id="IPR002173">
    <property type="entry name" value="Carboh/pur_kinase_PfkB_CS"/>
</dbReference>
<evidence type="ECO:0000256" key="6">
    <source>
        <dbReference type="ARBA" id="ARBA00022840"/>
    </source>
</evidence>
<comment type="caution">
    <text evidence="10">Lacks conserved residue(s) required for the propagation of feature annotation.</text>
</comment>
<feature type="binding site" evidence="10">
    <location>
        <begin position="211"/>
        <end position="216"/>
    </location>
    <ligand>
        <name>ATP</name>
        <dbReference type="ChEBI" id="CHEBI:30616"/>
    </ligand>
</feature>
<dbReference type="UniPathway" id="UPA00916">
    <property type="reaction ID" value="UER00889"/>
</dbReference>
<feature type="binding site" evidence="10">
    <location>
        <position position="129"/>
    </location>
    <ligand>
        <name>substrate</name>
    </ligand>
</feature>
<keyword evidence="5 10" id="KW-0418">Kinase</keyword>
<dbReference type="InterPro" id="IPR002139">
    <property type="entry name" value="Ribo/fructo_kinase"/>
</dbReference>
<evidence type="ECO:0000256" key="2">
    <source>
        <dbReference type="ARBA" id="ARBA00022679"/>
    </source>
</evidence>
<dbReference type="GO" id="GO:0004747">
    <property type="term" value="F:ribokinase activity"/>
    <property type="evidence" value="ECO:0007669"/>
    <property type="project" value="UniProtKB-UniRule"/>
</dbReference>
<feature type="active site" description="Proton acceptor" evidence="10">
    <location>
        <position position="243"/>
    </location>
</feature>
<feature type="binding site" evidence="10">
    <location>
        <position position="239"/>
    </location>
    <ligand>
        <name>K(+)</name>
        <dbReference type="ChEBI" id="CHEBI:29103"/>
    </ligand>
</feature>
<evidence type="ECO:0000256" key="9">
    <source>
        <dbReference type="ARBA" id="ARBA00023277"/>
    </source>
</evidence>
<proteinExistence type="inferred from homology"/>
<evidence type="ECO:0000313" key="13">
    <source>
        <dbReference type="Proteomes" id="UP000484255"/>
    </source>
</evidence>
<feature type="binding site" evidence="10">
    <location>
        <position position="273"/>
    </location>
    <ligand>
        <name>K(+)</name>
        <dbReference type="ChEBI" id="CHEBI:29103"/>
    </ligand>
</feature>
<feature type="binding site" evidence="10">
    <location>
        <position position="175"/>
    </location>
    <ligand>
        <name>ATP</name>
        <dbReference type="ChEBI" id="CHEBI:30616"/>
    </ligand>
</feature>
<comment type="caution">
    <text evidence="12">The sequence shown here is derived from an EMBL/GenBank/DDBJ whole genome shotgun (WGS) entry which is preliminary data.</text>
</comment>
<comment type="cofactor">
    <cofactor evidence="10">
        <name>Mg(2+)</name>
        <dbReference type="ChEBI" id="CHEBI:18420"/>
    </cofactor>
</comment>
<evidence type="ECO:0000313" key="12">
    <source>
        <dbReference type="EMBL" id="NDY93948.1"/>
    </source>
</evidence>
<dbReference type="GO" id="GO:0019303">
    <property type="term" value="P:D-ribose catabolic process"/>
    <property type="evidence" value="ECO:0007669"/>
    <property type="project" value="UniProtKB-UniPathway"/>
</dbReference>
<accession>A0A7C9PK59</accession>
<dbReference type="CDD" id="cd01174">
    <property type="entry name" value="ribokinase"/>
    <property type="match status" value="1"/>
</dbReference>
<keyword evidence="8 10" id="KW-0630">Potassium</keyword>
<dbReference type="Pfam" id="PF00294">
    <property type="entry name" value="PfkB"/>
    <property type="match status" value="1"/>
</dbReference>
<feature type="binding site" evidence="10">
    <location>
        <position position="278"/>
    </location>
    <ligand>
        <name>K(+)</name>
        <dbReference type="ChEBI" id="CHEBI:29103"/>
    </ligand>
</feature>
<evidence type="ECO:0000256" key="7">
    <source>
        <dbReference type="ARBA" id="ARBA00022842"/>
    </source>
</evidence>
<dbReference type="GO" id="GO:0005829">
    <property type="term" value="C:cytosol"/>
    <property type="evidence" value="ECO:0007669"/>
    <property type="project" value="TreeGrafter"/>
</dbReference>
<keyword evidence="4 10" id="KW-0547">Nucleotide-binding</keyword>
<dbReference type="InterPro" id="IPR029056">
    <property type="entry name" value="Ribokinase-like"/>
</dbReference>
<dbReference type="HAMAP" id="MF_01987">
    <property type="entry name" value="Ribokinase"/>
    <property type="match status" value="1"/>
</dbReference>
<organism evidence="12 13">
    <name type="scientific">Ideonella livida</name>
    <dbReference type="NCBI Taxonomy" id="2707176"/>
    <lineage>
        <taxon>Bacteria</taxon>
        <taxon>Pseudomonadati</taxon>
        <taxon>Pseudomonadota</taxon>
        <taxon>Betaproteobacteria</taxon>
        <taxon>Burkholderiales</taxon>
        <taxon>Sphaerotilaceae</taxon>
        <taxon>Ideonella</taxon>
    </lineage>
</organism>
<evidence type="ECO:0000256" key="10">
    <source>
        <dbReference type="HAMAP-Rule" id="MF_01987"/>
    </source>
</evidence>
<dbReference type="PANTHER" id="PTHR10584">
    <property type="entry name" value="SUGAR KINASE"/>
    <property type="match status" value="1"/>
</dbReference>
<dbReference type="NCBIfam" id="TIGR02152">
    <property type="entry name" value="D_ribokin_bact"/>
    <property type="match status" value="1"/>
</dbReference>
<feature type="binding site" evidence="10">
    <location>
        <position position="237"/>
    </location>
    <ligand>
        <name>K(+)</name>
        <dbReference type="ChEBI" id="CHEBI:29103"/>
    </ligand>
</feature>
<dbReference type="InterPro" id="IPR011877">
    <property type="entry name" value="Ribokinase"/>
</dbReference>
<keyword evidence="3 10" id="KW-0479">Metal-binding</keyword>
<dbReference type="PANTHER" id="PTHR10584:SF166">
    <property type="entry name" value="RIBOKINASE"/>
    <property type="match status" value="1"/>
</dbReference>
<dbReference type="InterPro" id="IPR011611">
    <property type="entry name" value="PfkB_dom"/>
</dbReference>
<dbReference type="PRINTS" id="PR00990">
    <property type="entry name" value="RIBOKINASE"/>
</dbReference>
<dbReference type="GO" id="GO:0046872">
    <property type="term" value="F:metal ion binding"/>
    <property type="evidence" value="ECO:0007669"/>
    <property type="project" value="UniProtKB-KW"/>
</dbReference>
<evidence type="ECO:0000256" key="5">
    <source>
        <dbReference type="ARBA" id="ARBA00022777"/>
    </source>
</evidence>
<comment type="catalytic activity">
    <reaction evidence="10">
        <text>2-deoxy-D-ribose + ATP = 2-deoxy-D-ribose 5-phosphate + ADP + H(+)</text>
        <dbReference type="Rhea" id="RHEA:30871"/>
        <dbReference type="ChEBI" id="CHEBI:15378"/>
        <dbReference type="ChEBI" id="CHEBI:30616"/>
        <dbReference type="ChEBI" id="CHEBI:62877"/>
        <dbReference type="ChEBI" id="CHEBI:90761"/>
        <dbReference type="ChEBI" id="CHEBI:456216"/>
        <dbReference type="EC" id="2.7.1.229"/>
    </reaction>
</comment>
<feature type="binding site" evidence="10">
    <location>
        <position position="282"/>
    </location>
    <ligand>
        <name>K(+)</name>
        <dbReference type="ChEBI" id="CHEBI:29103"/>
    </ligand>
</feature>
<name>A0A7C9PK59_9BURK</name>
<keyword evidence="10" id="KW-0963">Cytoplasm</keyword>
<evidence type="ECO:0000256" key="1">
    <source>
        <dbReference type="ARBA" id="ARBA00005380"/>
    </source>
</evidence>
<keyword evidence="7 10" id="KW-0460">Magnesium</keyword>
<comment type="similarity">
    <text evidence="1">Belongs to the carbohydrate kinase pfkB family.</text>
</comment>
<feature type="binding site" evidence="10">
    <location>
        <begin position="28"/>
        <end position="32"/>
    </location>
    <ligand>
        <name>substrate</name>
    </ligand>
</feature>
<evidence type="ECO:0000256" key="8">
    <source>
        <dbReference type="ARBA" id="ARBA00022958"/>
    </source>
</evidence>
<keyword evidence="9 10" id="KW-0119">Carbohydrate metabolism</keyword>
<comment type="similarity">
    <text evidence="10">Belongs to the carbohydrate kinase PfkB family. Deoxyribokinase subfamily.</text>
</comment>
<protein>
    <recommendedName>
        <fullName evidence="10">Deoxyribokinase</fullName>
        <shortName evidence="10">dRK</shortName>
        <ecNumber evidence="10">2.7.1.229</ecNumber>
    </recommendedName>
    <alternativeName>
        <fullName evidence="10">ATP:2-deoxy-D-ribose 5-phosphotransferase</fullName>
    </alternativeName>
</protein>
<dbReference type="Gene3D" id="3.40.1190.20">
    <property type="match status" value="1"/>
</dbReference>
<dbReference type="AlphaFoldDB" id="A0A7C9PK59"/>
<feature type="binding site" evidence="10">
    <location>
        <begin position="242"/>
        <end position="243"/>
    </location>
    <ligand>
        <name>ATP</name>
        <dbReference type="ChEBI" id="CHEBI:30616"/>
    </ligand>
</feature>
<dbReference type="EMBL" id="JAAGOH010000055">
    <property type="protein sequence ID" value="NDY93948.1"/>
    <property type="molecule type" value="Genomic_DNA"/>
</dbReference>
<evidence type="ECO:0000256" key="3">
    <source>
        <dbReference type="ARBA" id="ARBA00022723"/>
    </source>
</evidence>
<feature type="binding site" evidence="10">
    <location>
        <position position="276"/>
    </location>
    <ligand>
        <name>K(+)</name>
        <dbReference type="ChEBI" id="CHEBI:29103"/>
    </ligand>
</feature>
<dbReference type="GO" id="GO:0005524">
    <property type="term" value="F:ATP binding"/>
    <property type="evidence" value="ECO:0007669"/>
    <property type="project" value="UniProtKB-UniRule"/>
</dbReference>
<reference evidence="12 13" key="1">
    <citation type="submission" date="2020-02" db="EMBL/GenBank/DDBJ databases">
        <title>Ideonella bacterium strain TBM-1.</title>
        <authorList>
            <person name="Chen W.-M."/>
        </authorList>
    </citation>
    <scope>NUCLEOTIDE SEQUENCE [LARGE SCALE GENOMIC DNA]</scope>
    <source>
        <strain evidence="12 13">TBM-1</strain>
    </source>
</reference>
<dbReference type="PROSITE" id="PS00584">
    <property type="entry name" value="PFKB_KINASES_2"/>
    <property type="match status" value="1"/>
</dbReference>
<keyword evidence="2 10" id="KW-0808">Transferase</keyword>
<dbReference type="SUPFAM" id="SSF53613">
    <property type="entry name" value="Ribokinase-like"/>
    <property type="match status" value="1"/>
</dbReference>
<gene>
    <name evidence="12" type="primary">rbsK</name>
    <name evidence="10" type="synonym">deoK</name>
    <name evidence="12" type="ORF">G3A44_22405</name>
</gene>
<feature type="binding site" evidence="10">
    <location>
        <position position="243"/>
    </location>
    <ligand>
        <name>substrate</name>
    </ligand>
</feature>
<comment type="subcellular location">
    <subcellularLocation>
        <location evidence="10">Cytoplasm</location>
    </subcellularLocation>
</comment>